<sequence>SVQQLDEHFRRARIVATTCLGVTHPVFRAREFDYCIVDEASQITLPVCLGPLLEARRFVLVGDHHQLPPLVRNAGARDGGLGTSLFKRLCEAHPQSVVRLEYQYRMSAAIQRLANTLIYDGHLRCGTLRVARQTIRYPAADPPAAVRRWPFDCPRPPGGAWDMRWAEQALNPRRGAVFVDTDAIPAREHRADGADSAQNDTEVRIVRALTALLRACGVDDRQIAVLSPYRAQLRQLEIAHGIAGPRDGDADSPSSPVERRCGIEMHTVDRYQGRDADVIVISWVRSNSARAIGELLRDWRRINVAITRARTKLIMVGSQSTLARSPLLAGVLRILHSDGAVVAMPANALIPGPATAVADRPPALPPPPARAGEALLRGRPITSNIVAEQQGS</sequence>
<keyword evidence="1" id="KW-0540">Nuclease</keyword>
<feature type="non-terminal residue" evidence="1">
    <location>
        <position position="1"/>
    </location>
</feature>
<evidence type="ECO:0000313" key="2">
    <source>
        <dbReference type="Proteomes" id="UP001140087"/>
    </source>
</evidence>
<evidence type="ECO:0000313" key="1">
    <source>
        <dbReference type="EMBL" id="KAJ2804162.1"/>
    </source>
</evidence>
<comment type="caution">
    <text evidence="1">The sequence shown here is derived from an EMBL/GenBank/DDBJ whole genome shotgun (WGS) entry which is preliminary data.</text>
</comment>
<protein>
    <submittedName>
        <fullName evidence="1">DNA replication endonuclease-helicase Dna2</fullName>
        <ecNumber evidence="1">3.6.4.12</ecNumber>
    </submittedName>
</protein>
<keyword evidence="1" id="KW-0378">Hydrolase</keyword>
<dbReference type="EC" id="3.6.4.12" evidence="1"/>
<keyword evidence="1" id="KW-0255">Endonuclease</keyword>
<proteinExistence type="predicted"/>
<reference evidence="1" key="1">
    <citation type="submission" date="2022-07" db="EMBL/GenBank/DDBJ databases">
        <title>Phylogenomic reconstructions and comparative analyses of Kickxellomycotina fungi.</title>
        <authorList>
            <person name="Reynolds N.K."/>
            <person name="Stajich J.E."/>
            <person name="Barry K."/>
            <person name="Grigoriev I.V."/>
            <person name="Crous P."/>
            <person name="Smith M.E."/>
        </authorList>
    </citation>
    <scope>NUCLEOTIDE SEQUENCE</scope>
    <source>
        <strain evidence="1">BCRC 34780</strain>
    </source>
</reference>
<dbReference type="EMBL" id="JANBUN010000387">
    <property type="protein sequence ID" value="KAJ2804162.1"/>
    <property type="molecule type" value="Genomic_DNA"/>
</dbReference>
<accession>A0ACC1LBI0</accession>
<name>A0ACC1LBI0_9FUNG</name>
<gene>
    <name evidence="1" type="primary">dna2_1</name>
    <name evidence="1" type="ORF">H4R21_001751</name>
</gene>
<organism evidence="1 2">
    <name type="scientific">Coemansia helicoidea</name>
    <dbReference type="NCBI Taxonomy" id="1286919"/>
    <lineage>
        <taxon>Eukaryota</taxon>
        <taxon>Fungi</taxon>
        <taxon>Fungi incertae sedis</taxon>
        <taxon>Zoopagomycota</taxon>
        <taxon>Kickxellomycotina</taxon>
        <taxon>Kickxellomycetes</taxon>
        <taxon>Kickxellales</taxon>
        <taxon>Kickxellaceae</taxon>
        <taxon>Coemansia</taxon>
    </lineage>
</organism>
<keyword evidence="2" id="KW-1185">Reference proteome</keyword>
<dbReference type="Proteomes" id="UP001140087">
    <property type="component" value="Unassembled WGS sequence"/>
</dbReference>